<evidence type="ECO:0008006" key="9">
    <source>
        <dbReference type="Google" id="ProtNLM"/>
    </source>
</evidence>
<evidence type="ECO:0000256" key="2">
    <source>
        <dbReference type="ARBA" id="ARBA00022481"/>
    </source>
</evidence>
<keyword evidence="5 6" id="KW-0472">Membrane</keyword>
<keyword evidence="2" id="KW-0488">Methylation</keyword>
<evidence type="ECO:0000256" key="4">
    <source>
        <dbReference type="ARBA" id="ARBA00022989"/>
    </source>
</evidence>
<protein>
    <recommendedName>
        <fullName evidence="9">Type II secretion system protein GspG C-terminal domain-containing protein</fullName>
    </recommendedName>
</protein>
<organism evidence="7 8">
    <name type="scientific">Candidatus Staskawiczbacteria bacterium RIFCSPHIGHO2_02_FULL_42_22</name>
    <dbReference type="NCBI Taxonomy" id="1802207"/>
    <lineage>
        <taxon>Bacteria</taxon>
        <taxon>Candidatus Staskawicziibacteriota</taxon>
    </lineage>
</organism>
<dbReference type="InterPro" id="IPR045584">
    <property type="entry name" value="Pilin-like"/>
</dbReference>
<dbReference type="Pfam" id="PF07963">
    <property type="entry name" value="N_methyl"/>
    <property type="match status" value="1"/>
</dbReference>
<dbReference type="GO" id="GO:0016020">
    <property type="term" value="C:membrane"/>
    <property type="evidence" value="ECO:0007669"/>
    <property type="project" value="UniProtKB-SubCell"/>
</dbReference>
<dbReference type="NCBIfam" id="TIGR02532">
    <property type="entry name" value="IV_pilin_GFxxxE"/>
    <property type="match status" value="1"/>
</dbReference>
<dbReference type="STRING" id="1802207.A3D44_01725"/>
<dbReference type="Proteomes" id="UP000178820">
    <property type="component" value="Unassembled WGS sequence"/>
</dbReference>
<evidence type="ECO:0000313" key="7">
    <source>
        <dbReference type="EMBL" id="OGZ68368.1"/>
    </source>
</evidence>
<gene>
    <name evidence="7" type="ORF">A3D44_01725</name>
</gene>
<comment type="caution">
    <text evidence="7">The sequence shown here is derived from an EMBL/GenBank/DDBJ whole genome shotgun (WGS) entry which is preliminary data.</text>
</comment>
<evidence type="ECO:0000256" key="1">
    <source>
        <dbReference type="ARBA" id="ARBA00004167"/>
    </source>
</evidence>
<comment type="subcellular location">
    <subcellularLocation>
        <location evidence="1">Membrane</location>
        <topology evidence="1">Single-pass membrane protein</topology>
    </subcellularLocation>
</comment>
<dbReference type="PANTHER" id="PTHR30093">
    <property type="entry name" value="GENERAL SECRETION PATHWAY PROTEIN G"/>
    <property type="match status" value="1"/>
</dbReference>
<evidence type="ECO:0000313" key="8">
    <source>
        <dbReference type="Proteomes" id="UP000178820"/>
    </source>
</evidence>
<keyword evidence="3 6" id="KW-0812">Transmembrane</keyword>
<dbReference type="PANTHER" id="PTHR30093:SF44">
    <property type="entry name" value="TYPE II SECRETION SYSTEM CORE PROTEIN G"/>
    <property type="match status" value="1"/>
</dbReference>
<evidence type="ECO:0000256" key="5">
    <source>
        <dbReference type="ARBA" id="ARBA00023136"/>
    </source>
</evidence>
<accession>A0A1G2I2T2</accession>
<evidence type="ECO:0000256" key="6">
    <source>
        <dbReference type="SAM" id="Phobius"/>
    </source>
</evidence>
<dbReference type="SUPFAM" id="SSF54523">
    <property type="entry name" value="Pili subunits"/>
    <property type="match status" value="1"/>
</dbReference>
<evidence type="ECO:0000256" key="3">
    <source>
        <dbReference type="ARBA" id="ARBA00022692"/>
    </source>
</evidence>
<dbReference type="InterPro" id="IPR012902">
    <property type="entry name" value="N_methyl_site"/>
</dbReference>
<dbReference type="AlphaFoldDB" id="A0A1G2I2T2"/>
<reference evidence="7 8" key="1">
    <citation type="journal article" date="2016" name="Nat. Commun.">
        <title>Thousands of microbial genomes shed light on interconnected biogeochemical processes in an aquifer system.</title>
        <authorList>
            <person name="Anantharaman K."/>
            <person name="Brown C.T."/>
            <person name="Hug L.A."/>
            <person name="Sharon I."/>
            <person name="Castelle C.J."/>
            <person name="Probst A.J."/>
            <person name="Thomas B.C."/>
            <person name="Singh A."/>
            <person name="Wilkins M.J."/>
            <person name="Karaoz U."/>
            <person name="Brodie E.L."/>
            <person name="Williams K.H."/>
            <person name="Hubbard S.S."/>
            <person name="Banfield J.F."/>
        </authorList>
    </citation>
    <scope>NUCLEOTIDE SEQUENCE [LARGE SCALE GENOMIC DNA]</scope>
</reference>
<keyword evidence="4 6" id="KW-1133">Transmembrane helix</keyword>
<proteinExistence type="predicted"/>
<sequence>MKKLFNLRNNHKKESGAGFTIIELLVVVAIIAVLTGIVLVNVTSYINKGKDAAVQGNLSSLTTNAAAYFDTNGNFTAFCADATATNPLAAADKANDGNTTPDQVTDCDSTATTWVACGQLKVTSTDYFCVDSTGTKKTVTATCNEAGLTTAACP</sequence>
<dbReference type="Gene3D" id="3.30.700.10">
    <property type="entry name" value="Glycoprotein, Type 4 Pilin"/>
    <property type="match status" value="1"/>
</dbReference>
<name>A0A1G2I2T2_9BACT</name>
<dbReference type="EMBL" id="MHOT01000023">
    <property type="protein sequence ID" value="OGZ68368.1"/>
    <property type="molecule type" value="Genomic_DNA"/>
</dbReference>
<feature type="transmembrane region" description="Helical" evidence="6">
    <location>
        <begin position="21"/>
        <end position="40"/>
    </location>
</feature>